<protein>
    <submittedName>
        <fullName evidence="1">Uncharacterized protein</fullName>
    </submittedName>
</protein>
<reference evidence="2" key="1">
    <citation type="journal article" date="2022" name="Mol. Ecol. Resour.">
        <title>The genomes of chicory, endive, great burdock and yacon provide insights into Asteraceae palaeo-polyploidization history and plant inulin production.</title>
        <authorList>
            <person name="Fan W."/>
            <person name="Wang S."/>
            <person name="Wang H."/>
            <person name="Wang A."/>
            <person name="Jiang F."/>
            <person name="Liu H."/>
            <person name="Zhao H."/>
            <person name="Xu D."/>
            <person name="Zhang Y."/>
        </authorList>
    </citation>
    <scope>NUCLEOTIDE SEQUENCE [LARGE SCALE GENOMIC DNA]</scope>
    <source>
        <strain evidence="2">cv. Yunnan</strain>
    </source>
</reference>
<dbReference type="Proteomes" id="UP001056120">
    <property type="component" value="Linkage Group LG26"/>
</dbReference>
<accession>A0ACB8Z9K8</accession>
<organism evidence="1 2">
    <name type="scientific">Smallanthus sonchifolius</name>
    <dbReference type="NCBI Taxonomy" id="185202"/>
    <lineage>
        <taxon>Eukaryota</taxon>
        <taxon>Viridiplantae</taxon>
        <taxon>Streptophyta</taxon>
        <taxon>Embryophyta</taxon>
        <taxon>Tracheophyta</taxon>
        <taxon>Spermatophyta</taxon>
        <taxon>Magnoliopsida</taxon>
        <taxon>eudicotyledons</taxon>
        <taxon>Gunneridae</taxon>
        <taxon>Pentapetalae</taxon>
        <taxon>asterids</taxon>
        <taxon>campanulids</taxon>
        <taxon>Asterales</taxon>
        <taxon>Asteraceae</taxon>
        <taxon>Asteroideae</taxon>
        <taxon>Heliantheae alliance</taxon>
        <taxon>Millerieae</taxon>
        <taxon>Smallanthus</taxon>
    </lineage>
</organism>
<keyword evidence="2" id="KW-1185">Reference proteome</keyword>
<gene>
    <name evidence="1" type="ORF">L1987_77437</name>
</gene>
<reference evidence="1 2" key="2">
    <citation type="journal article" date="2022" name="Mol. Ecol. Resour.">
        <title>The genomes of chicory, endive, great burdock and yacon provide insights into Asteraceae paleo-polyploidization history and plant inulin production.</title>
        <authorList>
            <person name="Fan W."/>
            <person name="Wang S."/>
            <person name="Wang H."/>
            <person name="Wang A."/>
            <person name="Jiang F."/>
            <person name="Liu H."/>
            <person name="Zhao H."/>
            <person name="Xu D."/>
            <person name="Zhang Y."/>
        </authorList>
    </citation>
    <scope>NUCLEOTIDE SEQUENCE [LARGE SCALE GENOMIC DNA]</scope>
    <source>
        <strain evidence="2">cv. Yunnan</strain>
        <tissue evidence="1">Leaves</tissue>
    </source>
</reference>
<name>A0ACB8Z9K8_9ASTR</name>
<sequence>MATEQSVLAVIRASRPNFRNSADKIAFAIHSIFLATGFNLNATGPPAFADDALAAPFSDEADIDGWNEVEDNYAFVYSNPEDGLKRVLVKCLVMNNQLFVDALASGSSNPVHLEINIDDFATESGDTKYSSQFKNLDKLVDCINKDVLTKLNGPNTASTFGTTSSEPKVQDNDRDQPRSGPFGLEDSRAPYNPSGVVMPPVYPSIGGGDLYPQPPAGMYPTRGGFGDGGMLVGPNDPRFFGGVGGGAMGFPGGQPKHVECFLKGARFDPFGPPDVPGFEPGRFTRNPRRPPGGRHPDLEHFGNGSDFI</sequence>
<proteinExistence type="predicted"/>
<evidence type="ECO:0000313" key="1">
    <source>
        <dbReference type="EMBL" id="KAI3694472.1"/>
    </source>
</evidence>
<dbReference type="EMBL" id="CM042043">
    <property type="protein sequence ID" value="KAI3694472.1"/>
    <property type="molecule type" value="Genomic_DNA"/>
</dbReference>
<comment type="caution">
    <text evidence="1">The sequence shown here is derived from an EMBL/GenBank/DDBJ whole genome shotgun (WGS) entry which is preliminary data.</text>
</comment>
<evidence type="ECO:0000313" key="2">
    <source>
        <dbReference type="Proteomes" id="UP001056120"/>
    </source>
</evidence>